<comment type="function">
    <text evidence="12">Catalyzes the formation of phosphatidylethanolamine (PtdEtn) from phosphatidylserine (PtdSer). Plays a central role in phospholipid metabolism and in the interorganelle trafficking of phosphatidylserine. May be involved in lipid droplet biogenesis at the endoplasmic reticulum membrane.</text>
</comment>
<comment type="cofactor">
    <cofactor evidence="13">
        <name>pyruvate</name>
        <dbReference type="ChEBI" id="CHEBI:15361"/>
    </cofactor>
    <text evidence="13">Binds 1 pyruvoyl group covalently per subunit.</text>
</comment>
<evidence type="ECO:0000256" key="1">
    <source>
        <dbReference type="ARBA" id="ARBA00005189"/>
    </source>
</evidence>
<keyword evidence="13" id="KW-0999">Mitochondrion inner membrane</keyword>
<evidence type="ECO:0000256" key="8">
    <source>
        <dbReference type="ARBA" id="ARBA00023209"/>
    </source>
</evidence>
<protein>
    <recommendedName>
        <fullName evidence="13">Phosphatidylserine decarboxylase proenzyme, mitochondrial</fullName>
        <ecNumber evidence="13">4.1.1.65</ecNumber>
    </recommendedName>
    <component>
        <recommendedName>
            <fullName evidence="13">Phosphatidylserine decarboxylase beta chain</fullName>
        </recommendedName>
    </component>
    <component>
        <recommendedName>
            <fullName evidence="13">Phosphatidylserine decarboxylase alpha chain</fullName>
        </recommendedName>
    </component>
</protein>
<evidence type="ECO:0000256" key="14">
    <source>
        <dbReference type="SAM" id="Phobius"/>
    </source>
</evidence>
<keyword evidence="10 13" id="KW-1208">Phospholipid metabolism</keyword>
<feature type="modified residue" description="Pyruvic acid (Ser); by autocatalysis" evidence="13">
    <location>
        <position position="512"/>
    </location>
</feature>
<keyword evidence="7 13" id="KW-0472">Membrane</keyword>
<dbReference type="InterPro" id="IPR033177">
    <property type="entry name" value="PSD-B"/>
</dbReference>
<evidence type="ECO:0000256" key="9">
    <source>
        <dbReference type="ARBA" id="ARBA00023239"/>
    </source>
</evidence>
<keyword evidence="8 13" id="KW-0594">Phospholipid biosynthesis</keyword>
<feature type="chain" id="PRO_5035017691" description="Phosphatidylserine decarboxylase alpha chain" evidence="13">
    <location>
        <begin position="512"/>
        <end position="566"/>
    </location>
</feature>
<feature type="active site" description="Schiff-base intermediate with substrate; via pyruvic acid; for decarboxylase activity" evidence="13">
    <location>
        <position position="512"/>
    </location>
</feature>
<evidence type="ECO:0000313" key="15">
    <source>
        <dbReference type="EMBL" id="CAG6760419.1"/>
    </source>
</evidence>
<keyword evidence="4 13" id="KW-0210">Decarboxylase</keyword>
<dbReference type="Pfam" id="PF02666">
    <property type="entry name" value="PS_Dcarbxylase"/>
    <property type="match status" value="2"/>
</dbReference>
<dbReference type="GO" id="GO:0004609">
    <property type="term" value="F:phosphatidylserine decarboxylase activity"/>
    <property type="evidence" value="ECO:0007669"/>
    <property type="project" value="UniProtKB-UniRule"/>
</dbReference>
<feature type="transmembrane region" description="Helical" evidence="14">
    <location>
        <begin position="56"/>
        <end position="75"/>
    </location>
</feature>
<dbReference type="GO" id="GO:0016540">
    <property type="term" value="P:protein autoprocessing"/>
    <property type="evidence" value="ECO:0007669"/>
    <property type="project" value="UniProtKB-UniRule"/>
</dbReference>
<comment type="pathway">
    <text evidence="1">Lipid metabolism.</text>
</comment>
<keyword evidence="2 13" id="KW-0444">Lipid biosynthesis</keyword>
<feature type="active site" description="Charge relay system; for autoendoproteolytic cleavage activity" evidence="13">
    <location>
        <position position="179"/>
    </location>
</feature>
<evidence type="ECO:0000256" key="12">
    <source>
        <dbReference type="ARBA" id="ARBA00045136"/>
    </source>
</evidence>
<evidence type="ECO:0000256" key="13">
    <source>
        <dbReference type="HAMAP-Rule" id="MF_03208"/>
    </source>
</evidence>
<comment type="PTM">
    <text evidence="13">Is synthesized initially as an inactive proenzyme. Formation of the active enzyme involves a self-maturation process in which the active site pyruvoyl group is generated from an internal serine residue via an autocatalytic post-translational modification. Two non-identical subunits are generated from the proenzyme in this reaction, and the pyruvate is formed at the N-terminus of the alpha chain, which is derived from the carboxyl end of the proenzyme. The autoendoproteolytic cleavage occurs by a canonical serine protease mechanism, in which the side chain hydroxyl group of the serine supplies its oxygen atom to form the C-terminus of the beta chain, while the remainder of the serine residue undergoes an oxidative deamination to produce ammonia and the pyruvoyl prosthetic group on the alpha chain. During this reaction, the Ser that is part of the protease active site of the proenzyme becomes the pyruvoyl prosthetic group, which constitutes an essential element of the active site of the mature decarboxylase.</text>
</comment>
<feature type="chain" id="PRO_5035017692" description="Phosphatidylserine decarboxylase beta chain" evidence="13">
    <location>
        <begin position="1"/>
        <end position="511"/>
    </location>
</feature>
<dbReference type="EMBL" id="HBUF01556259">
    <property type="protein sequence ID" value="CAG6760419.1"/>
    <property type="molecule type" value="Transcribed_RNA"/>
</dbReference>
<evidence type="ECO:0000256" key="2">
    <source>
        <dbReference type="ARBA" id="ARBA00022516"/>
    </source>
</evidence>
<dbReference type="NCBIfam" id="TIGR00163">
    <property type="entry name" value="PS_decarb"/>
    <property type="match status" value="1"/>
</dbReference>
<dbReference type="GO" id="GO:0006646">
    <property type="term" value="P:phosphatidylethanolamine biosynthetic process"/>
    <property type="evidence" value="ECO:0007669"/>
    <property type="project" value="UniProtKB-UniRule"/>
</dbReference>
<dbReference type="PANTHER" id="PTHR10067">
    <property type="entry name" value="PHOSPHATIDYLSERINE DECARBOXYLASE"/>
    <property type="match status" value="1"/>
</dbReference>
<evidence type="ECO:0000256" key="4">
    <source>
        <dbReference type="ARBA" id="ARBA00022793"/>
    </source>
</evidence>
<keyword evidence="3 13" id="KW-0812">Transmembrane</keyword>
<name>A0A8D9A7T7_9HEMI</name>
<dbReference type="PANTHER" id="PTHR10067:SF6">
    <property type="entry name" value="PHOSPHATIDYLSERINE DECARBOXYLASE PROENZYME, MITOCHONDRIAL"/>
    <property type="match status" value="1"/>
</dbReference>
<keyword evidence="5 13" id="KW-1133">Transmembrane helix</keyword>
<comment type="similarity">
    <text evidence="13">Belongs to the phosphatidylserine decarboxylase family. PSD-B subfamily. Eukaryotic type I sub-subfamily.</text>
</comment>
<dbReference type="HAMAP" id="MF_03208">
    <property type="entry name" value="PS_decarb_PSD_B_type1_euk"/>
    <property type="match status" value="1"/>
</dbReference>
<evidence type="ECO:0000256" key="11">
    <source>
        <dbReference type="ARBA" id="ARBA00023317"/>
    </source>
</evidence>
<dbReference type="InterPro" id="IPR003817">
    <property type="entry name" value="PS_Dcarbxylase"/>
</dbReference>
<organism evidence="15">
    <name type="scientific">Cacopsylla melanoneura</name>
    <dbReference type="NCBI Taxonomy" id="428564"/>
    <lineage>
        <taxon>Eukaryota</taxon>
        <taxon>Metazoa</taxon>
        <taxon>Ecdysozoa</taxon>
        <taxon>Arthropoda</taxon>
        <taxon>Hexapoda</taxon>
        <taxon>Insecta</taxon>
        <taxon>Pterygota</taxon>
        <taxon>Neoptera</taxon>
        <taxon>Paraneoptera</taxon>
        <taxon>Hemiptera</taxon>
        <taxon>Sternorrhyncha</taxon>
        <taxon>Psylloidea</taxon>
        <taxon>Psyllidae</taxon>
        <taxon>Psyllinae</taxon>
        <taxon>Cacopsylla</taxon>
    </lineage>
</organism>
<sequence length="566" mass="64850">MMNSIVRSCGRLQRPFYSSFLNHTVCYRTFNSSQFKASHHQVPNGNVWSLQWWNKFWRTWAPVPTLFGLTIFIVWQYSRRLQHRFVNDQCSTASQLEIQCYRSIPLRFLSRSWGKLSHIEIPTPLRRLVYMTFSKSYGINLDEVKEDLDSYASLGEFFIRHLKPGVRPIALTDLVSPADGTVLNCGRVTSCCVEQIKGTTYLIRSFLGDNTWSANTTHGPQTHLAYTIAGETHLHITANKSTNTSAAISYLENKDILKQDYLNKLSHDLKTDHIRVYKCTNEDETQHNYAKVKSKGNDKFPVELPVVPNILDYYVKDLIYSVYSSVNLLLYRGNLAMPTGYYQMSSSPSHTPVFSAPTPTPDKPPICTPSAEEEWLEYKKHLLHNPRDNELYQLIVYLAPGDYHRFHSPAQTDIKFRRHFQGDLLSVNPCVACWIPDLFVLNERAAYMGQWKHGFFSMVMVGATNVGSIKVHCDETLLTNCRRWGKGVRHKDLTMGTKWEKGEEVGEFRMGSTVVLLFEAPKNFQFDVSSGDKLKVGQSLMRVNSVVFHHSSVTCIYTRGLRPELG</sequence>
<reference evidence="15" key="1">
    <citation type="submission" date="2021-05" db="EMBL/GenBank/DDBJ databases">
        <authorList>
            <person name="Alioto T."/>
            <person name="Alioto T."/>
            <person name="Gomez Garrido J."/>
        </authorList>
    </citation>
    <scope>NUCLEOTIDE SEQUENCE</scope>
</reference>
<comment type="subcellular location">
    <molecule>Phosphatidylserine decarboxylase beta chain</molecule>
    <subcellularLocation>
        <location evidence="13">Mitochondrion inner membrane</location>
        <topology evidence="13">Single-pass membrane protein</topology>
        <orientation evidence="13">Intermembrane side</orientation>
    </subcellularLocation>
</comment>
<evidence type="ECO:0000256" key="7">
    <source>
        <dbReference type="ARBA" id="ARBA00023136"/>
    </source>
</evidence>
<keyword evidence="13" id="KW-0496">Mitochondrion</keyword>
<evidence type="ECO:0000256" key="10">
    <source>
        <dbReference type="ARBA" id="ARBA00023264"/>
    </source>
</evidence>
<feature type="topological domain" description="Mitochondrial matrix" evidence="13">
    <location>
        <begin position="1"/>
        <end position="63"/>
    </location>
</feature>
<dbReference type="GO" id="GO:0005743">
    <property type="term" value="C:mitochondrial inner membrane"/>
    <property type="evidence" value="ECO:0007669"/>
    <property type="project" value="UniProtKB-SubCell"/>
</dbReference>
<feature type="active site" description="Charge relay system; for autoendoproteolytic cleavage activity" evidence="13">
    <location>
        <position position="512"/>
    </location>
</feature>
<proteinExistence type="inferred from homology"/>
<feature type="active site" description="Charge relay system; for autoendoproteolytic cleavage activity" evidence="13">
    <location>
        <position position="407"/>
    </location>
</feature>
<feature type="site" description="Cleavage (non-hydrolytic); by autocatalysis" evidence="13">
    <location>
        <begin position="511"/>
        <end position="512"/>
    </location>
</feature>
<dbReference type="AlphaFoldDB" id="A0A8D9A7T7"/>
<evidence type="ECO:0000256" key="6">
    <source>
        <dbReference type="ARBA" id="ARBA00023098"/>
    </source>
</evidence>
<accession>A0A8D9A7T7</accession>
<evidence type="ECO:0000256" key="5">
    <source>
        <dbReference type="ARBA" id="ARBA00022989"/>
    </source>
</evidence>
<keyword evidence="9 13" id="KW-0456">Lyase</keyword>
<comment type="subcellular location">
    <molecule>Phosphatidylserine decarboxylase alpha chain</molecule>
    <subcellularLocation>
        <location evidence="13">Mitochondrion inner membrane</location>
        <topology evidence="13">Peripheral membrane protein</topology>
        <orientation evidence="13">Intermembrane side</orientation>
    </subcellularLocation>
    <text evidence="13">Anchored to the mitochondrial inner membrane through its interaction with the integral membrane beta chain.</text>
</comment>
<dbReference type="InterPro" id="IPR033661">
    <property type="entry name" value="PSD_type1_euk"/>
</dbReference>
<dbReference type="UniPathway" id="UPA00558">
    <property type="reaction ID" value="UER00616"/>
</dbReference>
<feature type="topological domain" description="Mitochondrial intermembrane" evidence="13">
    <location>
        <begin position="83"/>
        <end position="566"/>
    </location>
</feature>
<comment type="pathway">
    <text evidence="13">Phospholipid metabolism; phosphatidylethanolamine biosynthesis; phosphatidylethanolamine from CDP-diacylglycerol: step 2/2.</text>
</comment>
<evidence type="ECO:0000256" key="3">
    <source>
        <dbReference type="ARBA" id="ARBA00022692"/>
    </source>
</evidence>
<comment type="catalytic activity">
    <reaction evidence="13">
        <text>a 1,2-diacyl-sn-glycero-3-phospho-L-serine + H(+) = a 1,2-diacyl-sn-glycero-3-phosphoethanolamine + CO2</text>
        <dbReference type="Rhea" id="RHEA:20828"/>
        <dbReference type="ChEBI" id="CHEBI:15378"/>
        <dbReference type="ChEBI" id="CHEBI:16526"/>
        <dbReference type="ChEBI" id="CHEBI:57262"/>
        <dbReference type="ChEBI" id="CHEBI:64612"/>
        <dbReference type="EC" id="4.1.1.65"/>
    </reaction>
</comment>
<keyword evidence="11 13" id="KW-0670">Pyruvate</keyword>
<comment type="subunit">
    <text evidence="13">Heterodimer of a large membrane-associated beta subunit and a small pyruvoyl-containing alpha subunit.</text>
</comment>
<dbReference type="EC" id="4.1.1.65" evidence="13"/>
<keyword evidence="6 13" id="KW-0443">Lipid metabolism</keyword>
<keyword evidence="13" id="KW-0865">Zymogen</keyword>